<accession>A0A061HHP9</accession>
<evidence type="ECO:0000313" key="3">
    <source>
        <dbReference type="Proteomes" id="UP000053110"/>
    </source>
</evidence>
<protein>
    <submittedName>
        <fullName evidence="2">Bgt-1665</fullName>
    </submittedName>
</protein>
<dbReference type="EMBL" id="UIGY01000070">
    <property type="protein sequence ID" value="SUZ10043.1"/>
    <property type="molecule type" value="Genomic_DNA"/>
</dbReference>
<dbReference type="AlphaFoldDB" id="A0A061HHP9"/>
<gene>
    <name evidence="1" type="ORF">BGT96224_1665</name>
    <name evidence="2" type="ORF">BGT96224V2_LOCUS3197</name>
</gene>
<organism evidence="2">
    <name type="scientific">Blumeria graminis f. sp. tritici 96224</name>
    <dbReference type="NCBI Taxonomy" id="1268274"/>
    <lineage>
        <taxon>Eukaryota</taxon>
        <taxon>Fungi</taxon>
        <taxon>Dikarya</taxon>
        <taxon>Ascomycota</taxon>
        <taxon>Pezizomycotina</taxon>
        <taxon>Leotiomycetes</taxon>
        <taxon>Erysiphales</taxon>
        <taxon>Erysiphaceae</taxon>
        <taxon>Blumeria</taxon>
    </lineage>
</organism>
<dbReference type="EMBL" id="KE375043">
    <property type="protein sequence ID" value="EPQ65012.1"/>
    <property type="molecule type" value="Genomic_DNA"/>
</dbReference>
<proteinExistence type="predicted"/>
<evidence type="ECO:0000313" key="2">
    <source>
        <dbReference type="EMBL" id="SUZ10043.1"/>
    </source>
</evidence>
<reference evidence="3" key="1">
    <citation type="journal article" date="2013" name="Nat. Genet.">
        <title>The wheat powdery mildew genome shows the unique evolution of an obligate biotroph.</title>
        <authorList>
            <person name="Wicker T."/>
            <person name="Oberhaensli S."/>
            <person name="Parlange F."/>
            <person name="Buchmann J.P."/>
            <person name="Shatalina M."/>
            <person name="Roffler S."/>
            <person name="Ben-David R."/>
            <person name="Dolezel J."/>
            <person name="Simkova H."/>
            <person name="Schulze-Lefert P."/>
            <person name="Spanu P.D."/>
            <person name="Bruggmann R."/>
            <person name="Amselem J."/>
            <person name="Quesneville H."/>
            <person name="Ver Loren van Themaat E."/>
            <person name="Paape T."/>
            <person name="Shimizu K.K."/>
            <person name="Keller B."/>
        </authorList>
    </citation>
    <scope>NUCLEOTIDE SEQUENCE [LARGE SCALE GENOMIC DNA]</scope>
    <source>
        <strain evidence="3">96224</strain>
    </source>
</reference>
<reference evidence="1" key="2">
    <citation type="submission" date="2013-01" db="EMBL/GenBank/DDBJ databases">
        <title>The wheat powdery mildew genome reveals unique evolution of an obligate biotroph.</title>
        <authorList>
            <person name="Oberhaensli S."/>
            <person name="Wicker T."/>
            <person name="Keller B."/>
        </authorList>
    </citation>
    <scope>NUCLEOTIDE SEQUENCE</scope>
    <source>
        <strain evidence="1">96224</strain>
    </source>
</reference>
<evidence type="ECO:0000313" key="1">
    <source>
        <dbReference type="EMBL" id="EPQ65012.1"/>
    </source>
</evidence>
<dbReference type="Proteomes" id="UP000053110">
    <property type="component" value="Unassembled WGS sequence"/>
</dbReference>
<dbReference type="Gene3D" id="6.10.250.2790">
    <property type="match status" value="1"/>
</dbReference>
<sequence>MHQRELSDEANAPKSAHVADPFLQPFLQASYDPAEYLNAKLPCLNTVGTVSAGTSDGVNMAELYTQAQTIISQLSAHTTRLTTTLTQLTDEILRNGSKLAYEVEVLRGETLLLSENLTDTLHDDIVKFVPAGLETELQNVAGKDLEIDQDATCMQKTIVQTASPEERALDMAEEPFIERLRTLTLVRTRLEMVIKTFGEAMAWTLPPSEVSVASSFISLSAPESGSEAYSIEEKGQQDLKNLRNEISTLLNRGDPIDDIEAATKRVEELKELAIVWKGTSEERARGKFVESLAKMVEEKHRQLLRNVEDDSRQHRIEKKIVESHPEIGESNFQNGFGFMSQLQKLRGAP</sequence>
<dbReference type="OrthoDB" id="5413829at2759"/>
<dbReference type="HOGENOM" id="CLU_024203_0_0_1"/>
<name>A0A061HHP9_BLUGR</name>
<reference evidence="2" key="3">
    <citation type="submission" date="2018-07" db="EMBL/GenBank/DDBJ databases">
        <authorList>
            <person name="Quirk P.G."/>
            <person name="Krulwich T.A."/>
        </authorList>
    </citation>
    <scope>NUCLEOTIDE SEQUENCE</scope>
    <source>
        <strain evidence="2">96224</strain>
    </source>
</reference>